<proteinExistence type="predicted"/>
<evidence type="ECO:0000313" key="3">
    <source>
        <dbReference type="EMBL" id="KAK1579959.1"/>
    </source>
</evidence>
<evidence type="ECO:0000256" key="1">
    <source>
        <dbReference type="SAM" id="MobiDB-lite"/>
    </source>
</evidence>
<dbReference type="EMBL" id="JAHLJV010000060">
    <property type="protein sequence ID" value="KAK1579959.1"/>
    <property type="molecule type" value="Genomic_DNA"/>
</dbReference>
<keyword evidence="4" id="KW-1185">Reference proteome</keyword>
<feature type="compositionally biased region" description="Low complexity" evidence="1">
    <location>
        <begin position="147"/>
        <end position="160"/>
    </location>
</feature>
<sequence>MSVCLSVILLNIQLLSLLLGRDPFRLAQAAHTAKYHLTNTHIAVPLDSDSQIRHVCERLLRRRRRQRPRTVPAATWLQPGRRLRTPAAQLCTGPAATVWRLPPSVAFPVPAGRRLQRPPSAAAAAAARIRRTSATDLRPGRPASAGLRPRQPRQLSLPPSTAVRPARICASSWRTATIRRRTAPVRWPTSIRCARWSRRPRSGRARPRRHVNRWRGCRMGGEQGWRWSPRHTRRCHRRGRWRQHVGEQV</sequence>
<feature type="chain" id="PRO_5042297475" evidence="2">
    <location>
        <begin position="21"/>
        <end position="249"/>
    </location>
</feature>
<evidence type="ECO:0000313" key="4">
    <source>
        <dbReference type="Proteomes" id="UP001230504"/>
    </source>
</evidence>
<keyword evidence="2" id="KW-0732">Signal</keyword>
<name>A0AAD8PTT7_9PEZI</name>
<dbReference type="RefSeq" id="XP_060411037.1">
    <property type="nucleotide sequence ID" value="XM_060558513.1"/>
</dbReference>
<dbReference type="Proteomes" id="UP001230504">
    <property type="component" value="Unassembled WGS sequence"/>
</dbReference>
<gene>
    <name evidence="3" type="ORF">LY79DRAFT_562938</name>
</gene>
<evidence type="ECO:0000256" key="2">
    <source>
        <dbReference type="SAM" id="SignalP"/>
    </source>
</evidence>
<feature type="compositionally biased region" description="Low complexity" evidence="1">
    <location>
        <begin position="118"/>
        <end position="135"/>
    </location>
</feature>
<feature type="region of interest" description="Disordered" evidence="1">
    <location>
        <begin position="118"/>
        <end position="161"/>
    </location>
</feature>
<feature type="signal peptide" evidence="2">
    <location>
        <begin position="1"/>
        <end position="20"/>
    </location>
</feature>
<organism evidence="3 4">
    <name type="scientific">Colletotrichum navitas</name>
    <dbReference type="NCBI Taxonomy" id="681940"/>
    <lineage>
        <taxon>Eukaryota</taxon>
        <taxon>Fungi</taxon>
        <taxon>Dikarya</taxon>
        <taxon>Ascomycota</taxon>
        <taxon>Pezizomycotina</taxon>
        <taxon>Sordariomycetes</taxon>
        <taxon>Hypocreomycetidae</taxon>
        <taxon>Glomerellales</taxon>
        <taxon>Glomerellaceae</taxon>
        <taxon>Colletotrichum</taxon>
        <taxon>Colletotrichum graminicola species complex</taxon>
    </lineage>
</organism>
<reference evidence="3" key="1">
    <citation type="submission" date="2021-06" db="EMBL/GenBank/DDBJ databases">
        <title>Comparative genomics, transcriptomics and evolutionary studies reveal genomic signatures of adaptation to plant cell wall in hemibiotrophic fungi.</title>
        <authorList>
            <consortium name="DOE Joint Genome Institute"/>
            <person name="Baroncelli R."/>
            <person name="Diaz J.F."/>
            <person name="Benocci T."/>
            <person name="Peng M."/>
            <person name="Battaglia E."/>
            <person name="Haridas S."/>
            <person name="Andreopoulos W."/>
            <person name="Labutti K."/>
            <person name="Pangilinan J."/>
            <person name="Floch G.L."/>
            <person name="Makela M.R."/>
            <person name="Henrissat B."/>
            <person name="Grigoriev I.V."/>
            <person name="Crouch J.A."/>
            <person name="De Vries R.P."/>
            <person name="Sukno S.A."/>
            <person name="Thon M.R."/>
        </authorList>
    </citation>
    <scope>NUCLEOTIDE SEQUENCE</scope>
    <source>
        <strain evidence="3">CBS 125086</strain>
    </source>
</reference>
<dbReference type="AlphaFoldDB" id="A0AAD8PTT7"/>
<protein>
    <submittedName>
        <fullName evidence="3">Uncharacterized protein</fullName>
    </submittedName>
</protein>
<accession>A0AAD8PTT7</accession>
<comment type="caution">
    <text evidence="3">The sequence shown here is derived from an EMBL/GenBank/DDBJ whole genome shotgun (WGS) entry which is preliminary data.</text>
</comment>
<dbReference type="GeneID" id="85442753"/>